<dbReference type="GO" id="GO:0006817">
    <property type="term" value="P:phosphate ion transport"/>
    <property type="evidence" value="ECO:0007669"/>
    <property type="project" value="UniProtKB-KW"/>
</dbReference>
<feature type="domain" description="PhoU" evidence="9">
    <location>
        <begin position="121"/>
        <end position="205"/>
    </location>
</feature>
<evidence type="ECO:0000256" key="3">
    <source>
        <dbReference type="ARBA" id="ARBA00011738"/>
    </source>
</evidence>
<dbReference type="RefSeq" id="WP_036198844.1">
    <property type="nucleotide sequence ID" value="NZ_AVCY01000012.1"/>
</dbReference>
<accession>A0A0A3IP86</accession>
<dbReference type="PANTHER" id="PTHR42930">
    <property type="entry name" value="PHOSPHATE-SPECIFIC TRANSPORT SYSTEM ACCESSORY PROTEIN PHOU"/>
    <property type="match status" value="1"/>
</dbReference>
<proteinExistence type="inferred from homology"/>
<dbReference type="EMBL" id="JPVO01000044">
    <property type="protein sequence ID" value="KGR76652.1"/>
    <property type="molecule type" value="Genomic_DNA"/>
</dbReference>
<dbReference type="GO" id="GO:0045936">
    <property type="term" value="P:negative regulation of phosphate metabolic process"/>
    <property type="evidence" value="ECO:0007669"/>
    <property type="project" value="InterPro"/>
</dbReference>
<keyword evidence="8" id="KW-0175">Coiled coil</keyword>
<comment type="similarity">
    <text evidence="2 7">Belongs to the PhoU family.</text>
</comment>
<dbReference type="NCBIfam" id="TIGR02135">
    <property type="entry name" value="phoU_full"/>
    <property type="match status" value="1"/>
</dbReference>
<dbReference type="GO" id="GO:0005737">
    <property type="term" value="C:cytoplasm"/>
    <property type="evidence" value="ECO:0007669"/>
    <property type="project" value="UniProtKB-SubCell"/>
</dbReference>
<name>A0A0A3IP86_9BACL</name>
<dbReference type="InterPro" id="IPR038078">
    <property type="entry name" value="PhoU-like_sf"/>
</dbReference>
<evidence type="ECO:0000256" key="8">
    <source>
        <dbReference type="SAM" id="Coils"/>
    </source>
</evidence>
<keyword evidence="6 7" id="KW-0592">Phosphate transport</keyword>
<dbReference type="Pfam" id="PF01895">
    <property type="entry name" value="PhoU"/>
    <property type="match status" value="2"/>
</dbReference>
<keyword evidence="4 7" id="KW-0813">Transport</keyword>
<dbReference type="SUPFAM" id="SSF109755">
    <property type="entry name" value="PhoU-like"/>
    <property type="match status" value="1"/>
</dbReference>
<feature type="domain" description="PhoU" evidence="9">
    <location>
        <begin position="19"/>
        <end position="105"/>
    </location>
</feature>
<dbReference type="OrthoDB" id="9814256at2"/>
<dbReference type="InterPro" id="IPR028366">
    <property type="entry name" value="PhoU"/>
</dbReference>
<evidence type="ECO:0000256" key="2">
    <source>
        <dbReference type="ARBA" id="ARBA00008107"/>
    </source>
</evidence>
<organism evidence="10 11">
    <name type="scientific">Ureibacillus sinduriensis BLB-1 = JCM 15800</name>
    <dbReference type="NCBI Taxonomy" id="1384057"/>
    <lineage>
        <taxon>Bacteria</taxon>
        <taxon>Bacillati</taxon>
        <taxon>Bacillota</taxon>
        <taxon>Bacilli</taxon>
        <taxon>Bacillales</taxon>
        <taxon>Caryophanaceae</taxon>
        <taxon>Ureibacillus</taxon>
    </lineage>
</organism>
<comment type="subcellular location">
    <subcellularLocation>
        <location evidence="1 7">Cytoplasm</location>
    </subcellularLocation>
</comment>
<feature type="coiled-coil region" evidence="8">
    <location>
        <begin position="136"/>
        <end position="163"/>
    </location>
</feature>
<reference evidence="10 11" key="1">
    <citation type="submission" date="2014-02" db="EMBL/GenBank/DDBJ databases">
        <title>Draft genome sequence of Lysinibacillus sinduriensis JCM 15800.</title>
        <authorList>
            <person name="Zhang F."/>
            <person name="Wang G."/>
            <person name="Zhang L."/>
        </authorList>
    </citation>
    <scope>NUCLEOTIDE SEQUENCE [LARGE SCALE GENOMIC DNA]</scope>
    <source>
        <strain evidence="10 11">JCM 15800</strain>
    </source>
</reference>
<evidence type="ECO:0000313" key="11">
    <source>
        <dbReference type="Proteomes" id="UP000030408"/>
    </source>
</evidence>
<keyword evidence="11" id="KW-1185">Reference proteome</keyword>
<gene>
    <name evidence="10" type="ORF">CD33_05690</name>
</gene>
<dbReference type="Gene3D" id="1.20.58.220">
    <property type="entry name" value="Phosphate transport system protein phou homolog 2, domain 2"/>
    <property type="match status" value="1"/>
</dbReference>
<evidence type="ECO:0000313" key="10">
    <source>
        <dbReference type="EMBL" id="KGR76652.1"/>
    </source>
</evidence>
<comment type="subunit">
    <text evidence="3 7">Homodimer.</text>
</comment>
<dbReference type="InterPro" id="IPR026022">
    <property type="entry name" value="PhoU_dom"/>
</dbReference>
<dbReference type="GO" id="GO:0030643">
    <property type="term" value="P:intracellular phosphate ion homeostasis"/>
    <property type="evidence" value="ECO:0007669"/>
    <property type="project" value="InterPro"/>
</dbReference>
<dbReference type="PIRSF" id="PIRSF003107">
    <property type="entry name" value="PhoU"/>
    <property type="match status" value="1"/>
</dbReference>
<evidence type="ECO:0000259" key="9">
    <source>
        <dbReference type="Pfam" id="PF01895"/>
    </source>
</evidence>
<evidence type="ECO:0000256" key="5">
    <source>
        <dbReference type="ARBA" id="ARBA00022490"/>
    </source>
</evidence>
<evidence type="ECO:0000256" key="1">
    <source>
        <dbReference type="ARBA" id="ARBA00004496"/>
    </source>
</evidence>
<comment type="function">
    <text evidence="7">Plays a role in the regulation of phosphate uptake.</text>
</comment>
<evidence type="ECO:0000256" key="6">
    <source>
        <dbReference type="ARBA" id="ARBA00022592"/>
    </source>
</evidence>
<dbReference type="STRING" id="1384057.CD33_05690"/>
<dbReference type="FunFam" id="1.20.58.220:FF:000004">
    <property type="entry name" value="Phosphate-specific transport system accessory protein PhoU"/>
    <property type="match status" value="1"/>
</dbReference>
<evidence type="ECO:0000256" key="7">
    <source>
        <dbReference type="PIRNR" id="PIRNR003107"/>
    </source>
</evidence>
<sequence length="219" mass="24880">MVIRENFEKNLEELKRKIGEMSELSVSALEKSFKALKTQDIELALKVIEGDNAIDNLELEVNQFAIWLISKEAPVSRDLREIIGAIKISSEIERVADFAVNIAKATVKIGNAPSLLEITKLEKMKELSIEMLHKAIQSFIEENISLAKEVGELEDEVDQYNGETYKSITNYLSDHPEETNQLLQLLFVNRHLERTADHITNIAESTAYLIKGQIYDFNS</sequence>
<comment type="caution">
    <text evidence="10">The sequence shown here is derived from an EMBL/GenBank/DDBJ whole genome shotgun (WGS) entry which is preliminary data.</text>
</comment>
<dbReference type="AlphaFoldDB" id="A0A0A3IP86"/>
<dbReference type="eggNOG" id="COG0704">
    <property type="taxonomic scope" value="Bacteria"/>
</dbReference>
<keyword evidence="5 7" id="KW-0963">Cytoplasm</keyword>
<dbReference type="Proteomes" id="UP000030408">
    <property type="component" value="Unassembled WGS sequence"/>
</dbReference>
<evidence type="ECO:0000256" key="4">
    <source>
        <dbReference type="ARBA" id="ARBA00022448"/>
    </source>
</evidence>
<dbReference type="PANTHER" id="PTHR42930:SF3">
    <property type="entry name" value="PHOSPHATE-SPECIFIC TRANSPORT SYSTEM ACCESSORY PROTEIN PHOU"/>
    <property type="match status" value="1"/>
</dbReference>
<protein>
    <recommendedName>
        <fullName evidence="7">Phosphate-specific transport system accessory protein PhoU</fullName>
    </recommendedName>
</protein>